<evidence type="ECO:0000313" key="6">
    <source>
        <dbReference type="EMBL" id="MCE5168155.1"/>
    </source>
</evidence>
<comment type="caution">
    <text evidence="6">The sequence shown here is derived from an EMBL/GenBank/DDBJ whole genome shotgun (WGS) entry which is preliminary data.</text>
</comment>
<organism evidence="6 7">
    <name type="scientific">Paenibacillus profundus</name>
    <dbReference type="NCBI Taxonomy" id="1173085"/>
    <lineage>
        <taxon>Bacteria</taxon>
        <taxon>Bacillati</taxon>
        <taxon>Bacillota</taxon>
        <taxon>Bacilli</taxon>
        <taxon>Bacillales</taxon>
        <taxon>Paenibacillaceae</taxon>
        <taxon>Paenibacillus</taxon>
    </lineage>
</organism>
<protein>
    <submittedName>
        <fullName evidence="6">(Fe-S)-binding protein</fullName>
    </submittedName>
</protein>
<reference evidence="6 7" key="1">
    <citation type="submission" date="2021-11" db="EMBL/GenBank/DDBJ databases">
        <title>Draft genome sequence of Paenibacillus profundus YoMME, a new Gram-positive bacteria with exoelectrogenic properties.</title>
        <authorList>
            <person name="Hubenova Y."/>
            <person name="Hubenova E."/>
            <person name="Manasiev Y."/>
            <person name="Peykov S."/>
            <person name="Mitov M."/>
        </authorList>
    </citation>
    <scope>NUCLEOTIDE SEQUENCE [LARGE SCALE GENOMIC DNA]</scope>
    <source>
        <strain evidence="6 7">YoMME</strain>
    </source>
</reference>
<dbReference type="EMBL" id="JAJNBZ010000001">
    <property type="protein sequence ID" value="MCE5168155.1"/>
    <property type="molecule type" value="Genomic_DNA"/>
</dbReference>
<evidence type="ECO:0000256" key="5">
    <source>
        <dbReference type="ARBA" id="ARBA00023014"/>
    </source>
</evidence>
<evidence type="ECO:0000256" key="2">
    <source>
        <dbReference type="ARBA" id="ARBA00022723"/>
    </source>
</evidence>
<evidence type="ECO:0000256" key="3">
    <source>
        <dbReference type="ARBA" id="ARBA00023002"/>
    </source>
</evidence>
<dbReference type="InterPro" id="IPR051460">
    <property type="entry name" value="HdrC_iron-sulfur_subunit"/>
</dbReference>
<keyword evidence="4" id="KW-0408">Iron</keyword>
<gene>
    <name evidence="6" type="ORF">LQV63_02315</name>
</gene>
<dbReference type="PANTHER" id="PTHR43255">
    <property type="entry name" value="IRON-SULFUR-BINDING OXIDOREDUCTASE FADF-RELATED-RELATED"/>
    <property type="match status" value="1"/>
</dbReference>
<name>A0ABS8Y8T0_9BACL</name>
<evidence type="ECO:0000256" key="1">
    <source>
        <dbReference type="ARBA" id="ARBA00022485"/>
    </source>
</evidence>
<evidence type="ECO:0000313" key="7">
    <source>
        <dbReference type="Proteomes" id="UP001199916"/>
    </source>
</evidence>
<keyword evidence="7" id="KW-1185">Reference proteome</keyword>
<sequence>MTQALVRLLHEALHYCDGLTPHVSYVERRISGLWTATGHPRKIQVFHHTEWLHKLWLAGRLRPVHSLQKQVAWHDSCYLARSNGVLVAPRQLLKAIPGLDLLGLERHA</sequence>
<evidence type="ECO:0000256" key="4">
    <source>
        <dbReference type="ARBA" id="ARBA00023004"/>
    </source>
</evidence>
<dbReference type="RefSeq" id="WP_233695484.1">
    <property type="nucleotide sequence ID" value="NZ_JAJNBZ010000001.1"/>
</dbReference>
<keyword evidence="2" id="KW-0479">Metal-binding</keyword>
<keyword evidence="5" id="KW-0411">Iron-sulfur</keyword>
<proteinExistence type="predicted"/>
<keyword evidence="1" id="KW-0004">4Fe-4S</keyword>
<accession>A0ABS8Y8T0</accession>
<keyword evidence="3" id="KW-0560">Oxidoreductase</keyword>
<dbReference type="Proteomes" id="UP001199916">
    <property type="component" value="Unassembled WGS sequence"/>
</dbReference>
<dbReference type="PANTHER" id="PTHR43255:SF1">
    <property type="entry name" value="IRON-SULFUR-BINDING OXIDOREDUCTASE FADF-RELATED"/>
    <property type="match status" value="1"/>
</dbReference>